<feature type="region of interest" description="Disordered" evidence="2">
    <location>
        <begin position="1808"/>
        <end position="1873"/>
    </location>
</feature>
<feature type="region of interest" description="Disordered" evidence="2">
    <location>
        <begin position="1434"/>
        <end position="1527"/>
    </location>
</feature>
<dbReference type="Pfam" id="PF24630">
    <property type="entry name" value="PIN_TASOR"/>
    <property type="match status" value="1"/>
</dbReference>
<feature type="region of interest" description="Disordered" evidence="2">
    <location>
        <begin position="1998"/>
        <end position="2021"/>
    </location>
</feature>
<dbReference type="EMBL" id="CAJRST010022223">
    <property type="protein sequence ID" value="CAG5957789.1"/>
    <property type="molecule type" value="Genomic_DNA"/>
</dbReference>
<dbReference type="Pfam" id="PF12509">
    <property type="entry name" value="DUF3715"/>
    <property type="match status" value="1"/>
</dbReference>
<feature type="region of interest" description="Disordered" evidence="2">
    <location>
        <begin position="2103"/>
        <end position="2122"/>
    </location>
</feature>
<dbReference type="GO" id="GO:0045814">
    <property type="term" value="P:negative regulation of gene expression, epigenetic"/>
    <property type="evidence" value="ECO:0007669"/>
    <property type="project" value="InterPro"/>
</dbReference>
<feature type="compositionally biased region" description="Polar residues" evidence="2">
    <location>
        <begin position="1518"/>
        <end position="1527"/>
    </location>
</feature>
<feature type="compositionally biased region" description="Polar residues" evidence="2">
    <location>
        <begin position="2042"/>
        <end position="2051"/>
    </location>
</feature>
<reference evidence="6" key="1">
    <citation type="submission" date="2021-05" db="EMBL/GenBank/DDBJ databases">
        <authorList>
            <person name="Tigano A."/>
        </authorList>
    </citation>
    <scope>NUCLEOTIDE SEQUENCE</scope>
</reference>
<feature type="domain" description="TASOR PIN" evidence="5">
    <location>
        <begin position="2610"/>
        <end position="2746"/>
    </location>
</feature>
<dbReference type="InterPro" id="IPR056243">
    <property type="entry name" value="TASOR_ab_dom"/>
</dbReference>
<evidence type="ECO:0000256" key="1">
    <source>
        <dbReference type="ARBA" id="ARBA00008058"/>
    </source>
</evidence>
<name>A0A8S4B9Z2_9TELE</name>
<feature type="compositionally biased region" description="Basic and acidic residues" evidence="2">
    <location>
        <begin position="1821"/>
        <end position="1834"/>
    </location>
</feature>
<feature type="region of interest" description="Disordered" evidence="2">
    <location>
        <begin position="2033"/>
        <end position="2054"/>
    </location>
</feature>
<feature type="compositionally biased region" description="Polar residues" evidence="2">
    <location>
        <begin position="1386"/>
        <end position="1397"/>
    </location>
</feature>
<feature type="compositionally biased region" description="Polar residues" evidence="2">
    <location>
        <begin position="1573"/>
        <end position="1584"/>
    </location>
</feature>
<evidence type="ECO:0000259" key="4">
    <source>
        <dbReference type="Pfam" id="PF23314"/>
    </source>
</evidence>
<dbReference type="Proteomes" id="UP000677803">
    <property type="component" value="Unassembled WGS sequence"/>
</dbReference>
<feature type="compositionally biased region" description="Basic and acidic residues" evidence="2">
    <location>
        <begin position="894"/>
        <end position="903"/>
    </location>
</feature>
<feature type="compositionally biased region" description="Basic and acidic residues" evidence="2">
    <location>
        <begin position="1588"/>
        <end position="1599"/>
    </location>
</feature>
<evidence type="ECO:0000313" key="6">
    <source>
        <dbReference type="EMBL" id="CAG5957789.1"/>
    </source>
</evidence>
<feature type="domain" description="TASOR alpha/beta" evidence="4">
    <location>
        <begin position="2513"/>
        <end position="2606"/>
    </location>
</feature>
<dbReference type="InterPro" id="IPR056242">
    <property type="entry name" value="PIN_TASOR"/>
</dbReference>
<comment type="similarity">
    <text evidence="1">Belongs to the TASOR family.</text>
</comment>
<dbReference type="InterPro" id="IPR022188">
    <property type="entry name" value="TASOR_DUF3715"/>
</dbReference>
<dbReference type="PANTHER" id="PTHR16207">
    <property type="entry name" value="SET DOMAIN-CONTAINING PROTEIN"/>
    <property type="match status" value="1"/>
</dbReference>
<proteinExistence type="inferred from homology"/>
<feature type="region of interest" description="Disordered" evidence="2">
    <location>
        <begin position="1573"/>
        <end position="1603"/>
    </location>
</feature>
<keyword evidence="7" id="KW-1185">Reference proteome</keyword>
<evidence type="ECO:0000259" key="5">
    <source>
        <dbReference type="Pfam" id="PF24630"/>
    </source>
</evidence>
<protein>
    <submittedName>
        <fullName evidence="6">(Atlantic silverside) hypothetical protein</fullName>
    </submittedName>
</protein>
<feature type="region of interest" description="Disordered" evidence="2">
    <location>
        <begin position="1355"/>
        <end position="1397"/>
    </location>
</feature>
<feature type="compositionally biased region" description="Basic and acidic residues" evidence="2">
    <location>
        <begin position="1467"/>
        <end position="1477"/>
    </location>
</feature>
<dbReference type="InterPro" id="IPR046432">
    <property type="entry name" value="TASOR"/>
</dbReference>
<dbReference type="OrthoDB" id="5960959at2759"/>
<feature type="compositionally biased region" description="Basic and acidic residues" evidence="2">
    <location>
        <begin position="2287"/>
        <end position="2298"/>
    </location>
</feature>
<dbReference type="PANTHER" id="PTHR16207:SF10">
    <property type="entry name" value="PROTEIN TASOR 2"/>
    <property type="match status" value="1"/>
</dbReference>
<feature type="region of interest" description="Disordered" evidence="2">
    <location>
        <begin position="838"/>
        <end position="935"/>
    </location>
</feature>
<feature type="compositionally biased region" description="Polar residues" evidence="2">
    <location>
        <begin position="1808"/>
        <end position="1818"/>
    </location>
</feature>
<feature type="compositionally biased region" description="Polar residues" evidence="2">
    <location>
        <begin position="1835"/>
        <end position="1845"/>
    </location>
</feature>
<comment type="caution">
    <text evidence="6">The sequence shown here is derived from an EMBL/GenBank/DDBJ whole genome shotgun (WGS) entry which is preliminary data.</text>
</comment>
<evidence type="ECO:0000259" key="3">
    <source>
        <dbReference type="Pfam" id="PF12509"/>
    </source>
</evidence>
<feature type="compositionally biased region" description="Polar residues" evidence="2">
    <location>
        <begin position="2008"/>
        <end position="2019"/>
    </location>
</feature>
<feature type="domain" description="TASOR pseudo-PARP" evidence="3">
    <location>
        <begin position="70"/>
        <end position="203"/>
    </location>
</feature>
<gene>
    <name evidence="6" type="ORF">MMEN_LOCUS14685</name>
</gene>
<feature type="region of interest" description="Disordered" evidence="2">
    <location>
        <begin position="2272"/>
        <end position="2300"/>
    </location>
</feature>
<dbReference type="GO" id="GO:0005654">
    <property type="term" value="C:nucleoplasm"/>
    <property type="evidence" value="ECO:0007669"/>
    <property type="project" value="TreeGrafter"/>
</dbReference>
<evidence type="ECO:0000256" key="2">
    <source>
        <dbReference type="SAM" id="MobiDB-lite"/>
    </source>
</evidence>
<evidence type="ECO:0000313" key="7">
    <source>
        <dbReference type="Proteomes" id="UP000677803"/>
    </source>
</evidence>
<accession>A0A8S4B9Z2</accession>
<sequence length="2752" mass="305204">MESGNGAASSKGGVLIPVSESSEVFMSSVLAPLQSSYLYDESKQCFRYKSALLVRNPALEEKYYAFREKKKDAGYSEHDLSESYGFLLFDDKNKTSALGESGLLSGNSTCTTLGDPSKGVYISMYSDCLDLNRWYHGKSGYIAIFKLTKGKVKKVAENYTQNFTEPTVGFDCHVSEQLPSVSAKTSSFLAFERTQYYIYELLDDGSNGTALCPSALYPFAIVSFSYTDTKEAPPVPEERSEMKKTVCHYLAWKGQLQIDSQLYALELRSTAGALIPAKLQSVVKIDKVISMSTLRQLLPKAVFEARYTEEVFLDGFYCSLCEFVGEETNSFALLLREIKEKNLALAAPLNDGGFLILLHFSQFFTYHDHGTSPAEVLQGIFVFPDSRVVRRDTKFGQNKFPLSAEILQILPALSYAESEVEKTPLDPGEELCEVLAQHIQSYATLINPGLVISPSREVSIFPDQYDVTDAHKHLYSTPEWTDQGWESIKSYLSKPNSFQLPVSKVSEIVVAGQEERREDLVDDVYICLSSPEEAPASPVQMESDKQLLDQEAAVNVENPVDIDMPSVEPDNLQPLDLSKDDEKSMDLAGLDERNDAGEKGAFTYPSENLSSELIVSITSAEHSSTDETVNDASAVASANPSGFHFPGFPTGVMLPTPELNSLCGETDKTKTVLKSPKVTNGTGAQPRKLHRGVSKAQKSGSKACVEAHSLQVATAPLEVVSLNCQVDERTKEPDRSLLSHPLKKTWRKYHRRKRRFGKLRNKKLIPATVGSAVVKKADAGQHTLETAILQQLETIRLKKKTERWDLKPVVSECGRILVPHGSLEFAHNFKSVVAKLQTTKDEQQPKDAALTTSDSVEMEKKTSTASEMAVDEMVDTKPTDGADNAPSVTNDDPDQVKETRSEGLSDSVPLPLETKAAPSENEDPGAPAPEAAQEKQIKPIFPGKSKMNGGVLLSRLKSVLSRRKRKKDLTVTAEETDISAQDSALSVKKVKVDSDSEAAIQSPDVGINQVSKEPTVDPVFAYALGLTPINSLFKAQTTEAKQLQDNKKDLETQELTSADQQHQIMQRPPSIFPKRVRIKTLKKHQGMSAENVKKKWWLHFQTPACFASENLKNNDCTKDNSVRKTVKGKMKKACSSTDALNLLADLALGANNDQVPLQSNPALGRKSETSLKKLDLTKGLTRAEQESVLHALLRQPAAKFIQPHKSPSPSPLVGDSDLVGTPFQVLPLSGSTRLLHHYQTMYGDGLKTLHPPVVQEDISENNRTSNFRLKHRRKFRHSRSFVMKAGAIQVTKEWKENYDFNLDSRFTSDPKDKTILRALHGPWDLSIQDTREEVRLIFHMWIGLFYSRTTARFFQDDSSPRGPSPKGNYSLQKEGGMASGPLRPSLRTNPSASISNKANAPVPLVSEALDFSKKDASATEAESEILDLSLKNLTDSSGQHVSPKRTLRSSDQTEQSDKVDTLQSPGEPKECEKKIGDSTRLVGDLTYGGSIHENKMPESQTAKCPEYTDAASSERDGTATQEEMQSAPVQLETVPTPFRIGEVLLRPKKKNSDMKAFTENSDATENCLVSQKGMDSSKSLTGRSMVSGKEKDGVGHTEEHDEQELQALKSCKVKKNPCSEISVDHPQEVLQTSVDESENGESGIFCSENDFEQQKLPCTALSSDQADINGNEIVSRTCEGTELKDVDGLQEDELDQEQSCISAMQADLMDKPLVKPWDGYKKEDRISECDHQAQMDELPVIESTKEALSNMCADPIAQKDQCSNENISNSLSEMCLTSAGEEKLEGIRLVDLNHGTKLALAVPSECTSSADESQSDFNFSEPKDVAKEGNESRLSDLNGNVSAGQETKSAEEEEATEEATLHEPFQNRPRSPKCDITEQCEAGLSFAEETDYTTKETMDEQEKSWTGVVIPFIGRDISGAYAVQSQAHVEETFKGQQAVPFENENVDPVSPLPHVLDSTSQVCNETEQSAHTISLLDESETHSFVFCDAFDNRCPTPTIDEKPDEQMPSLSTNSSTPALTTPKFLNRASMPVNDEPSLEQKCPTTTVNTYPSPHPDLELRTLRVLQSIGRYLSKSNQADSFTQNDLAVGLPDHSSKPFVSAEGLRDEHKASPPSLNQEPPLCSQRPVMAVKPSKSDESQLNYSYKDAGVETTTLNKKICALLLKNDAAHTGTVEPLVSSNGPVDNHNIQELSSKTTPLPSVTYFKYNLEENKLAQPGCSQQYQEDNISKLNTVPVSPLPMESFESTGYYPEGVDGNQGVPSSSLHEKVKQKTRNMNSKGCSHKLPVRSKDDTVGEKNEAPGSEGSLICTIFNNDRKRSPTMLEQLSQRCLPKDLTQASLEQECLIFSQKIKTLLKKSRRGPICKQEEQDGRRLSGTSPLVVSFSNLKEQEDSLDFVDKTLFEQKITVDIPKKEAVEKEKTLHPQAPSQEGSHPVEHAGISGMTAQFAKLYEAKMQDVCSVRKASWRQKSARMQRNRGSTKSSNHFDFCHQMKKELDETFRSNLNAVVKKSCRRKYRFHILATSDDVFFEETKVQLEAKGHTVVQPSEFFLGEDSSSSLLIILRNEDIAEHITEVPHLLKLKLSPDVQFAGIDEPDDVVNLTHQELFTRGGFIMVDRTVLEPLSLCDMKRITEILEELSKMGKWKWMLHYRDSRRLKENARLSSEANEKKQLFLWGQDAGILEVLPYHECDLMSKDHPDYLACLLRLQVQNISSRYTVFITDTKTESAFEKNGILTVTLNEFVTKSPSEMLTA</sequence>
<organism evidence="6 7">
    <name type="scientific">Menidia menidia</name>
    <name type="common">Atlantic silverside</name>
    <dbReference type="NCBI Taxonomy" id="238744"/>
    <lineage>
        <taxon>Eukaryota</taxon>
        <taxon>Metazoa</taxon>
        <taxon>Chordata</taxon>
        <taxon>Craniata</taxon>
        <taxon>Vertebrata</taxon>
        <taxon>Euteleostomi</taxon>
        <taxon>Actinopterygii</taxon>
        <taxon>Neopterygii</taxon>
        <taxon>Teleostei</taxon>
        <taxon>Neoteleostei</taxon>
        <taxon>Acanthomorphata</taxon>
        <taxon>Ovalentaria</taxon>
        <taxon>Atherinomorphae</taxon>
        <taxon>Atheriniformes</taxon>
        <taxon>Atherinopsidae</taxon>
        <taxon>Menidiinae</taxon>
        <taxon>Menidia</taxon>
    </lineage>
</organism>
<dbReference type="Pfam" id="PF23314">
    <property type="entry name" value="TASOR_alpha-beta"/>
    <property type="match status" value="1"/>
</dbReference>